<organism evidence="7 8">
    <name type="scientific">Isoalcanivorax pacificus W11-5</name>
    <dbReference type="NCBI Taxonomy" id="391936"/>
    <lineage>
        <taxon>Bacteria</taxon>
        <taxon>Pseudomonadati</taxon>
        <taxon>Pseudomonadota</taxon>
        <taxon>Gammaproteobacteria</taxon>
        <taxon>Oceanospirillales</taxon>
        <taxon>Alcanivoracaceae</taxon>
        <taxon>Isoalcanivorax</taxon>
    </lineage>
</organism>
<dbReference type="InterPro" id="IPR036390">
    <property type="entry name" value="WH_DNA-bd_sf"/>
</dbReference>
<keyword evidence="8" id="KW-1185">Reference proteome</keyword>
<dbReference type="InterPro" id="IPR051446">
    <property type="entry name" value="HTH_trans_reg/aminotransferase"/>
</dbReference>
<name>A0A0B4XKG1_9GAMM</name>
<dbReference type="GO" id="GO:0003677">
    <property type="term" value="F:DNA binding"/>
    <property type="evidence" value="ECO:0007669"/>
    <property type="project" value="UniProtKB-KW"/>
</dbReference>
<dbReference type="RefSeq" id="WP_008738121.1">
    <property type="nucleotide sequence ID" value="NZ_CP004387.1"/>
</dbReference>
<dbReference type="PANTHER" id="PTHR46577:SF1">
    <property type="entry name" value="HTH-TYPE TRANSCRIPTIONAL REGULATORY PROTEIN GABR"/>
    <property type="match status" value="1"/>
</dbReference>
<dbReference type="CDD" id="cd00609">
    <property type="entry name" value="AAT_like"/>
    <property type="match status" value="1"/>
</dbReference>
<evidence type="ECO:0000256" key="5">
    <source>
        <dbReference type="ARBA" id="ARBA00023163"/>
    </source>
</evidence>
<evidence type="ECO:0000256" key="4">
    <source>
        <dbReference type="ARBA" id="ARBA00023125"/>
    </source>
</evidence>
<keyword evidence="5" id="KW-0804">Transcription</keyword>
<keyword evidence="4" id="KW-0238">DNA-binding</keyword>
<dbReference type="AlphaFoldDB" id="A0A0B4XKG1"/>
<evidence type="ECO:0000313" key="7">
    <source>
        <dbReference type="EMBL" id="AJD47195.1"/>
    </source>
</evidence>
<keyword evidence="2" id="KW-0663">Pyridoxal phosphate</keyword>
<dbReference type="OrthoDB" id="5450856at2"/>
<dbReference type="SMART" id="SM00345">
    <property type="entry name" value="HTH_GNTR"/>
    <property type="match status" value="1"/>
</dbReference>
<keyword evidence="3" id="KW-0805">Transcription regulation</keyword>
<dbReference type="InterPro" id="IPR015424">
    <property type="entry name" value="PyrdxlP-dep_Trfase"/>
</dbReference>
<dbReference type="Gene3D" id="3.40.640.10">
    <property type="entry name" value="Type I PLP-dependent aspartate aminotransferase-like (Major domain)"/>
    <property type="match status" value="1"/>
</dbReference>
<dbReference type="STRING" id="391936.S7S_03865"/>
<accession>A0A0B4XKG1</accession>
<evidence type="ECO:0000256" key="1">
    <source>
        <dbReference type="ARBA" id="ARBA00005384"/>
    </source>
</evidence>
<dbReference type="EMBL" id="CP004387">
    <property type="protein sequence ID" value="AJD47195.1"/>
    <property type="molecule type" value="Genomic_DNA"/>
</dbReference>
<dbReference type="KEGG" id="apac:S7S_03865"/>
<gene>
    <name evidence="7" type="ORF">S7S_03865</name>
</gene>
<dbReference type="CDD" id="cd07377">
    <property type="entry name" value="WHTH_GntR"/>
    <property type="match status" value="1"/>
</dbReference>
<protein>
    <submittedName>
        <fullName evidence="7">Transcriptional regulatory protein PtsJ</fullName>
    </submittedName>
</protein>
<comment type="similarity">
    <text evidence="1">In the C-terminal section; belongs to the class-I pyridoxal-phosphate-dependent aminotransferase family.</text>
</comment>
<dbReference type="GO" id="GO:0030170">
    <property type="term" value="F:pyridoxal phosphate binding"/>
    <property type="evidence" value="ECO:0007669"/>
    <property type="project" value="InterPro"/>
</dbReference>
<dbReference type="GO" id="GO:0003700">
    <property type="term" value="F:DNA-binding transcription factor activity"/>
    <property type="evidence" value="ECO:0007669"/>
    <property type="project" value="InterPro"/>
</dbReference>
<proteinExistence type="inferred from homology"/>
<dbReference type="PROSITE" id="PS50949">
    <property type="entry name" value="HTH_GNTR"/>
    <property type="match status" value="1"/>
</dbReference>
<dbReference type="PANTHER" id="PTHR46577">
    <property type="entry name" value="HTH-TYPE TRANSCRIPTIONAL REGULATORY PROTEIN GABR"/>
    <property type="match status" value="1"/>
</dbReference>
<dbReference type="HOGENOM" id="CLU_017584_2_0_6"/>
<dbReference type="Proteomes" id="UP000006764">
    <property type="component" value="Chromosome"/>
</dbReference>
<evidence type="ECO:0000256" key="2">
    <source>
        <dbReference type="ARBA" id="ARBA00022898"/>
    </source>
</evidence>
<sequence length="434" mass="46378">MNITGQTAAEIFDSVRQLVHAGCLPPGEALPPVRQLASVLGVNRNTVASAYRRLVAAGVAVTRGRHGTLIRSSPQLPEHERRIHDALVHDLGSGNPAVQWLPDPIDALASAGYRPVLYGDAAIAPVLAQQGRAWFDADSPGDYQVQLTHGAVDALERLLGSGLTAGDRVAIEEPCYLSGLRTVLALALEPVGVAVDAFGMQPAALQQALEAGAQAVVITPRAHNPTGASLSGERAAALRQVLKRFPHVLVIEDDHFALLAQARYYPVIPARMPRWARIRSVSKALGPDLRLAIVASDPDTAQQLSLRLVRGNTWVSHLLQQTVAACLASPAVLQQVQAAGADYASRRAALVAALSRRGLLPWLPSEGLNLWLPVPVASQPLAERLLRRGWWVRAGEVFALQQPMQALRITIATLAARDAERLAEDIVALIEDAG</sequence>
<evidence type="ECO:0000256" key="3">
    <source>
        <dbReference type="ARBA" id="ARBA00023015"/>
    </source>
</evidence>
<dbReference type="SUPFAM" id="SSF46785">
    <property type="entry name" value="Winged helix' DNA-binding domain"/>
    <property type="match status" value="1"/>
</dbReference>
<dbReference type="InterPro" id="IPR015421">
    <property type="entry name" value="PyrdxlP-dep_Trfase_major"/>
</dbReference>
<reference evidence="7 8" key="1">
    <citation type="journal article" date="2012" name="J. Bacteriol.">
        <title>Genome sequence of an alkane-degrading bacterium, Alcanivorax pacificus type strain W11-5, isolated from deep sea sediment.</title>
        <authorList>
            <person name="Lai Q."/>
            <person name="Shao Z."/>
        </authorList>
    </citation>
    <scope>NUCLEOTIDE SEQUENCE [LARGE SCALE GENOMIC DNA]</scope>
    <source>
        <strain evidence="7 8">W11-5</strain>
    </source>
</reference>
<feature type="domain" description="HTH gntR-type" evidence="6">
    <location>
        <begin position="5"/>
        <end position="73"/>
    </location>
</feature>
<evidence type="ECO:0000313" key="8">
    <source>
        <dbReference type="Proteomes" id="UP000006764"/>
    </source>
</evidence>
<dbReference type="SUPFAM" id="SSF53383">
    <property type="entry name" value="PLP-dependent transferases"/>
    <property type="match status" value="1"/>
</dbReference>
<dbReference type="InterPro" id="IPR000524">
    <property type="entry name" value="Tscrpt_reg_HTH_GntR"/>
</dbReference>
<dbReference type="Pfam" id="PF00155">
    <property type="entry name" value="Aminotran_1_2"/>
    <property type="match status" value="1"/>
</dbReference>
<dbReference type="Gene3D" id="1.10.10.10">
    <property type="entry name" value="Winged helix-like DNA-binding domain superfamily/Winged helix DNA-binding domain"/>
    <property type="match status" value="1"/>
</dbReference>
<dbReference type="InterPro" id="IPR036388">
    <property type="entry name" value="WH-like_DNA-bd_sf"/>
</dbReference>
<dbReference type="InterPro" id="IPR004839">
    <property type="entry name" value="Aminotransferase_I/II_large"/>
</dbReference>
<evidence type="ECO:0000259" key="6">
    <source>
        <dbReference type="PROSITE" id="PS50949"/>
    </source>
</evidence>
<dbReference type="Pfam" id="PF00392">
    <property type="entry name" value="GntR"/>
    <property type="match status" value="1"/>
</dbReference>